<comment type="caution">
    <text evidence="1">The sequence shown here is derived from an EMBL/GenBank/DDBJ whole genome shotgun (WGS) entry which is preliminary data.</text>
</comment>
<gene>
    <name evidence="1" type="ORF">EV141_2164</name>
</gene>
<dbReference type="EMBL" id="SGWW01000004">
    <property type="protein sequence ID" value="RZS55175.1"/>
    <property type="molecule type" value="Genomic_DNA"/>
</dbReference>
<sequence length="130" mass="13353">MMALAGALGLSACATFGTDEAQALLDRPQVDGDVPDSDILDVENTADLGTFRFVGEDAETNLRFYLARSLSDSYCVFAYALDDSGAAGGCGPTGATVTGQLPEFRLIAGGPTPPAPEGFRAVGGGVFVRE</sequence>
<dbReference type="Proteomes" id="UP000293519">
    <property type="component" value="Unassembled WGS sequence"/>
</dbReference>
<proteinExistence type="predicted"/>
<protein>
    <submittedName>
        <fullName evidence="1">Uncharacterized protein</fullName>
    </submittedName>
</protein>
<accession>A0A4Q7LKQ1</accession>
<evidence type="ECO:0000313" key="2">
    <source>
        <dbReference type="Proteomes" id="UP000293519"/>
    </source>
</evidence>
<keyword evidence="2" id="KW-1185">Reference proteome</keyword>
<evidence type="ECO:0000313" key="1">
    <source>
        <dbReference type="EMBL" id="RZS55175.1"/>
    </source>
</evidence>
<dbReference type="AlphaFoldDB" id="A0A4Q7LKQ1"/>
<name>A0A4Q7LKQ1_9MICO</name>
<organism evidence="1 2">
    <name type="scientific">Microcella putealis</name>
    <dbReference type="NCBI Taxonomy" id="337005"/>
    <lineage>
        <taxon>Bacteria</taxon>
        <taxon>Bacillati</taxon>
        <taxon>Actinomycetota</taxon>
        <taxon>Actinomycetes</taxon>
        <taxon>Micrococcales</taxon>
        <taxon>Microbacteriaceae</taxon>
        <taxon>Microcella</taxon>
    </lineage>
</organism>
<reference evidence="1 2" key="1">
    <citation type="journal article" date="2015" name="Stand. Genomic Sci.">
        <title>Genomic Encyclopedia of Bacterial and Archaeal Type Strains, Phase III: the genomes of soil and plant-associated and newly described type strains.</title>
        <authorList>
            <person name="Whitman W.B."/>
            <person name="Woyke T."/>
            <person name="Klenk H.P."/>
            <person name="Zhou Y."/>
            <person name="Lilburn T.G."/>
            <person name="Beck B.J."/>
            <person name="De Vos P."/>
            <person name="Vandamme P."/>
            <person name="Eisen J.A."/>
            <person name="Garrity G."/>
            <person name="Hugenholtz P."/>
            <person name="Kyrpides N.C."/>
        </authorList>
    </citation>
    <scope>NUCLEOTIDE SEQUENCE [LARGE SCALE GENOMIC DNA]</scope>
    <source>
        <strain evidence="1 2">CV2</strain>
    </source>
</reference>